<keyword evidence="2" id="KW-0805">Transcription regulation</keyword>
<dbReference type="InterPro" id="IPR047057">
    <property type="entry name" value="MerR_fam"/>
</dbReference>
<dbReference type="EMBL" id="CP011058">
    <property type="protein sequence ID" value="AJY73583.1"/>
    <property type="molecule type" value="Genomic_DNA"/>
</dbReference>
<feature type="domain" description="HTH merR-type" evidence="5">
    <location>
        <begin position="1"/>
        <end position="69"/>
    </location>
</feature>
<dbReference type="AlphaFoldDB" id="A0A0D5NF82"/>
<dbReference type="InterPro" id="IPR009061">
    <property type="entry name" value="DNA-bd_dom_put_sf"/>
</dbReference>
<gene>
    <name evidence="6" type="ORF">VN24_01745</name>
</gene>
<dbReference type="RefSeq" id="WP_045669018.1">
    <property type="nucleotide sequence ID" value="NZ_CP011058.1"/>
</dbReference>
<dbReference type="PROSITE" id="PS50937">
    <property type="entry name" value="HTH_MERR_2"/>
    <property type="match status" value="1"/>
</dbReference>
<dbReference type="InterPro" id="IPR000551">
    <property type="entry name" value="MerR-type_HTH_dom"/>
</dbReference>
<dbReference type="PATRIC" id="fig|1126833.4.peg.387"/>
<evidence type="ECO:0000256" key="1">
    <source>
        <dbReference type="ARBA" id="ARBA00022491"/>
    </source>
</evidence>
<dbReference type="PANTHER" id="PTHR30204">
    <property type="entry name" value="REDOX-CYCLING DRUG-SENSING TRANSCRIPTIONAL ACTIVATOR SOXR"/>
    <property type="match status" value="1"/>
</dbReference>
<keyword evidence="3" id="KW-0238">DNA-binding</keyword>
<dbReference type="OrthoDB" id="9791488at2"/>
<dbReference type="PANTHER" id="PTHR30204:SF69">
    <property type="entry name" value="MERR-FAMILY TRANSCRIPTIONAL REGULATOR"/>
    <property type="match status" value="1"/>
</dbReference>
<dbReference type="GO" id="GO:0003677">
    <property type="term" value="F:DNA binding"/>
    <property type="evidence" value="ECO:0007669"/>
    <property type="project" value="UniProtKB-KW"/>
</dbReference>
<keyword evidence="1" id="KW-0678">Repressor</keyword>
<dbReference type="Proteomes" id="UP000032633">
    <property type="component" value="Chromosome"/>
</dbReference>
<protein>
    <recommendedName>
        <fullName evidence="5">HTH merR-type domain-containing protein</fullName>
    </recommendedName>
</protein>
<dbReference type="STRING" id="1126833.VN24_01745"/>
<keyword evidence="4" id="KW-0804">Transcription</keyword>
<dbReference type="SUPFAM" id="SSF46955">
    <property type="entry name" value="Putative DNA-binding domain"/>
    <property type="match status" value="1"/>
</dbReference>
<dbReference type="GO" id="GO:0003700">
    <property type="term" value="F:DNA-binding transcription factor activity"/>
    <property type="evidence" value="ECO:0007669"/>
    <property type="project" value="InterPro"/>
</dbReference>
<evidence type="ECO:0000313" key="6">
    <source>
        <dbReference type="EMBL" id="AJY73583.1"/>
    </source>
</evidence>
<dbReference type="Pfam" id="PF13411">
    <property type="entry name" value="MerR_1"/>
    <property type="match status" value="1"/>
</dbReference>
<proteinExistence type="predicted"/>
<reference evidence="7" key="2">
    <citation type="submission" date="2015-03" db="EMBL/GenBank/DDBJ databases">
        <title>Genome sequence of Paenibacillus beijingensis strain DSM 24997T.</title>
        <authorList>
            <person name="Kwak Y."/>
            <person name="Shin J.-H."/>
        </authorList>
    </citation>
    <scope>NUCLEOTIDE SEQUENCE [LARGE SCALE GENOMIC DNA]</scope>
    <source>
        <strain evidence="7">DSM 24997</strain>
    </source>
</reference>
<sequence>MKINEVMGKTRLTRKAIYYYEKEGLLHPQTETSNHYRHYTDEDVNKLLSIRLLRQLDIPVDEIKKVLYGQALTKTVLEEQLSRVSASLERLQRIKENISSLLNGHPNRSPCFIELAGLAKSYSDDLESEMKQRSGYMARKLFELFPGTFGRVMALHFGVFLNEPIMGDSMEQAWAEIVEYLDGLEEIDLPKTLVQQMDLLSDQEIEQLVELYHEQLRKFVSPDERQYEQLKDEFRNITAAFAAVPFAKEQIWITKEIKIRLDKNRFYEVFVHNISILSADYRSYQETLHRLQHDFNVSYIDNGLLIL</sequence>
<accession>A0A0D5NF82</accession>
<evidence type="ECO:0000259" key="5">
    <source>
        <dbReference type="PROSITE" id="PS50937"/>
    </source>
</evidence>
<name>A0A0D5NF82_9BACL</name>
<dbReference type="HOGENOM" id="CLU_078432_0_0_9"/>
<reference evidence="6 7" key="1">
    <citation type="journal article" date="2015" name="J. Biotechnol.">
        <title>Complete genome sequence of Paenibacillus beijingensis 7188(T) (=DSM 24997(T)), a novel rhizobacterium from jujube garden soil.</title>
        <authorList>
            <person name="Kwak Y."/>
            <person name="Shin J.H."/>
        </authorList>
    </citation>
    <scope>NUCLEOTIDE SEQUENCE [LARGE SCALE GENOMIC DNA]</scope>
    <source>
        <strain evidence="6 7">DSM 24997</strain>
    </source>
</reference>
<evidence type="ECO:0000313" key="7">
    <source>
        <dbReference type="Proteomes" id="UP000032633"/>
    </source>
</evidence>
<evidence type="ECO:0000256" key="4">
    <source>
        <dbReference type="ARBA" id="ARBA00023163"/>
    </source>
</evidence>
<dbReference type="SMART" id="SM00422">
    <property type="entry name" value="HTH_MERR"/>
    <property type="match status" value="1"/>
</dbReference>
<organism evidence="6 7">
    <name type="scientific">Paenibacillus beijingensis</name>
    <dbReference type="NCBI Taxonomy" id="1126833"/>
    <lineage>
        <taxon>Bacteria</taxon>
        <taxon>Bacillati</taxon>
        <taxon>Bacillota</taxon>
        <taxon>Bacilli</taxon>
        <taxon>Bacillales</taxon>
        <taxon>Paenibacillaceae</taxon>
        <taxon>Paenibacillus</taxon>
    </lineage>
</organism>
<evidence type="ECO:0000256" key="3">
    <source>
        <dbReference type="ARBA" id="ARBA00023125"/>
    </source>
</evidence>
<dbReference type="Gene3D" id="1.10.1660.10">
    <property type="match status" value="1"/>
</dbReference>
<keyword evidence="7" id="KW-1185">Reference proteome</keyword>
<evidence type="ECO:0000256" key="2">
    <source>
        <dbReference type="ARBA" id="ARBA00023015"/>
    </source>
</evidence>
<dbReference type="KEGG" id="pbj:VN24_01745"/>